<dbReference type="InterPro" id="IPR038717">
    <property type="entry name" value="Tc1-like_DDE_dom"/>
</dbReference>
<keyword evidence="3" id="KW-1185">Reference proteome</keyword>
<dbReference type="RefSeq" id="WP_090474556.1">
    <property type="nucleotide sequence ID" value="NZ_LT629710.1"/>
</dbReference>
<dbReference type="PANTHER" id="PTHR30347">
    <property type="entry name" value="POTASSIUM CHANNEL RELATED"/>
    <property type="match status" value="1"/>
</dbReference>
<dbReference type="AlphaFoldDB" id="A0A1H0ISL7"/>
<dbReference type="Pfam" id="PF13358">
    <property type="entry name" value="DDE_3"/>
    <property type="match status" value="1"/>
</dbReference>
<organism evidence="2 3">
    <name type="scientific">Nakamurella panacisegetis</name>
    <dbReference type="NCBI Taxonomy" id="1090615"/>
    <lineage>
        <taxon>Bacteria</taxon>
        <taxon>Bacillati</taxon>
        <taxon>Actinomycetota</taxon>
        <taxon>Actinomycetes</taxon>
        <taxon>Nakamurellales</taxon>
        <taxon>Nakamurellaceae</taxon>
        <taxon>Nakamurella</taxon>
    </lineage>
</organism>
<dbReference type="Gene3D" id="3.30.420.10">
    <property type="entry name" value="Ribonuclease H-like superfamily/Ribonuclease H"/>
    <property type="match status" value="1"/>
</dbReference>
<dbReference type="InterPro" id="IPR036397">
    <property type="entry name" value="RNaseH_sf"/>
</dbReference>
<dbReference type="Proteomes" id="UP000198741">
    <property type="component" value="Chromosome I"/>
</dbReference>
<dbReference type="OrthoDB" id="2375382at2"/>
<evidence type="ECO:0000259" key="1">
    <source>
        <dbReference type="Pfam" id="PF13358"/>
    </source>
</evidence>
<accession>A0A1H0ISL7</accession>
<evidence type="ECO:0000313" key="2">
    <source>
        <dbReference type="EMBL" id="SDO34365.1"/>
    </source>
</evidence>
<name>A0A1H0ISL7_9ACTN</name>
<dbReference type="InterPro" id="IPR047655">
    <property type="entry name" value="Transpos_IS630-like"/>
</dbReference>
<proteinExistence type="predicted"/>
<dbReference type="SUPFAM" id="SSF53098">
    <property type="entry name" value="Ribonuclease H-like"/>
    <property type="match status" value="1"/>
</dbReference>
<sequence>MRIPALVLRDGERKQLESWVRSSSVRAGLAQRARIVLLAADGVSNTEIAERVGVSRPTVTGWRARYAKDGIDGLFDEQRSGRPRQVDRLKIIATTLRPPPQRLGVTHWSSRLLAQHLKTSNSTVAKAWREAGVQPWRSETFKFSTDPELIAKVTDVVGLYLAPPENAVVLCVDEKSQIQALDRTAPMLPMRPFVPAKRTHDYVRHGTTTLFAALDIATGTVTGICQPRHRHQEFLRFLKQVAKAYPDTDLHLVMDNYATHKRIEIRDWLADNPRIHVHFTPTSASWMNLVEVWFGIIERQAIHRGTFTSVSQLTGKIRGFINGWNDRAHPFVWTKTADQILTKAIRKTTSITDP</sequence>
<dbReference type="SUPFAM" id="SSF46689">
    <property type="entry name" value="Homeodomain-like"/>
    <property type="match status" value="1"/>
</dbReference>
<reference evidence="2 3" key="1">
    <citation type="submission" date="2016-10" db="EMBL/GenBank/DDBJ databases">
        <authorList>
            <person name="de Groot N.N."/>
        </authorList>
    </citation>
    <scope>NUCLEOTIDE SEQUENCE [LARGE SCALE GENOMIC DNA]</scope>
    <source>
        <strain evidence="3">P4-7,KCTC 19426,CECT 7604</strain>
    </source>
</reference>
<gene>
    <name evidence="2" type="ORF">SAMN04515671_0628</name>
</gene>
<dbReference type="EMBL" id="LT629710">
    <property type="protein sequence ID" value="SDO34365.1"/>
    <property type="molecule type" value="Genomic_DNA"/>
</dbReference>
<dbReference type="InterPro" id="IPR052702">
    <property type="entry name" value="MscS-like_channel"/>
</dbReference>
<dbReference type="GO" id="GO:0003676">
    <property type="term" value="F:nucleic acid binding"/>
    <property type="evidence" value="ECO:0007669"/>
    <property type="project" value="InterPro"/>
</dbReference>
<evidence type="ECO:0000313" key="3">
    <source>
        <dbReference type="Proteomes" id="UP000198741"/>
    </source>
</evidence>
<protein>
    <submittedName>
        <fullName evidence="2">Winged helix-turn helix</fullName>
    </submittedName>
</protein>
<dbReference type="InterPro" id="IPR009057">
    <property type="entry name" value="Homeodomain-like_sf"/>
</dbReference>
<dbReference type="PANTHER" id="PTHR30347:SF1">
    <property type="entry name" value="MECHANOSENSITIVE CHANNEL MSCK"/>
    <property type="match status" value="1"/>
</dbReference>
<dbReference type="NCBIfam" id="NF033545">
    <property type="entry name" value="transpos_IS630"/>
    <property type="match status" value="1"/>
</dbReference>
<dbReference type="Pfam" id="PF13551">
    <property type="entry name" value="HTH_29"/>
    <property type="match status" value="1"/>
</dbReference>
<feature type="domain" description="Tc1-like transposase DDE" evidence="1">
    <location>
        <begin position="170"/>
        <end position="313"/>
    </location>
</feature>
<dbReference type="InterPro" id="IPR012337">
    <property type="entry name" value="RNaseH-like_sf"/>
</dbReference>